<sequence length="63" mass="7227">MTPKAEDIPAAQIGIFPELQPAVSSREILRVDGQILEVAFGYMPHGARNRWEMHEWISLRPNR</sequence>
<evidence type="ECO:0000313" key="2">
    <source>
        <dbReference type="Proteomes" id="UP001431783"/>
    </source>
</evidence>
<organism evidence="1 2">
    <name type="scientific">Henosepilachna vigintioctopunctata</name>
    <dbReference type="NCBI Taxonomy" id="420089"/>
    <lineage>
        <taxon>Eukaryota</taxon>
        <taxon>Metazoa</taxon>
        <taxon>Ecdysozoa</taxon>
        <taxon>Arthropoda</taxon>
        <taxon>Hexapoda</taxon>
        <taxon>Insecta</taxon>
        <taxon>Pterygota</taxon>
        <taxon>Neoptera</taxon>
        <taxon>Endopterygota</taxon>
        <taxon>Coleoptera</taxon>
        <taxon>Polyphaga</taxon>
        <taxon>Cucujiformia</taxon>
        <taxon>Coccinelloidea</taxon>
        <taxon>Coccinellidae</taxon>
        <taxon>Epilachninae</taxon>
        <taxon>Epilachnini</taxon>
        <taxon>Henosepilachna</taxon>
    </lineage>
</organism>
<evidence type="ECO:0000313" key="1">
    <source>
        <dbReference type="EMBL" id="KAK9881252.1"/>
    </source>
</evidence>
<dbReference type="Proteomes" id="UP001431783">
    <property type="component" value="Unassembled WGS sequence"/>
</dbReference>
<name>A0AAW1UMM1_9CUCU</name>
<comment type="caution">
    <text evidence="1">The sequence shown here is derived from an EMBL/GenBank/DDBJ whole genome shotgun (WGS) entry which is preliminary data.</text>
</comment>
<accession>A0AAW1UMM1</accession>
<gene>
    <name evidence="1" type="ORF">WA026_015370</name>
</gene>
<dbReference type="EMBL" id="JARQZJ010000068">
    <property type="protein sequence ID" value="KAK9881252.1"/>
    <property type="molecule type" value="Genomic_DNA"/>
</dbReference>
<protein>
    <submittedName>
        <fullName evidence="1">Uncharacterized protein</fullName>
    </submittedName>
</protein>
<proteinExistence type="predicted"/>
<dbReference type="AlphaFoldDB" id="A0AAW1UMM1"/>
<feature type="non-terminal residue" evidence="1">
    <location>
        <position position="63"/>
    </location>
</feature>
<reference evidence="1 2" key="1">
    <citation type="submission" date="2023-03" db="EMBL/GenBank/DDBJ databases">
        <title>Genome insight into feeding habits of ladybird beetles.</title>
        <authorList>
            <person name="Li H.-S."/>
            <person name="Huang Y.-H."/>
            <person name="Pang H."/>
        </authorList>
    </citation>
    <scope>NUCLEOTIDE SEQUENCE [LARGE SCALE GENOMIC DNA]</scope>
    <source>
        <strain evidence="1">SYSU_2023b</strain>
        <tissue evidence="1">Whole body</tissue>
    </source>
</reference>
<keyword evidence="2" id="KW-1185">Reference proteome</keyword>